<keyword evidence="2" id="KW-1185">Reference proteome</keyword>
<name>K9DUK5_9BACE</name>
<dbReference type="HOGENOM" id="CLU_3132427_0_0_10"/>
<comment type="caution">
    <text evidence="1">The sequence shown here is derived from an EMBL/GenBank/DDBJ whole genome shotgun (WGS) entry which is preliminary data.</text>
</comment>
<accession>K9DUK5</accession>
<dbReference type="AlphaFoldDB" id="K9DUK5"/>
<protein>
    <submittedName>
        <fullName evidence="1">Uncharacterized protein</fullName>
    </submittedName>
</protein>
<gene>
    <name evidence="1" type="ORF">HMPREF9447_04234</name>
</gene>
<dbReference type="Proteomes" id="UP000009872">
    <property type="component" value="Unassembled WGS sequence"/>
</dbReference>
<organism evidence="1 2">
    <name type="scientific">Bacteroides oleiciplenus YIT 12058</name>
    <dbReference type="NCBI Taxonomy" id="742727"/>
    <lineage>
        <taxon>Bacteria</taxon>
        <taxon>Pseudomonadati</taxon>
        <taxon>Bacteroidota</taxon>
        <taxon>Bacteroidia</taxon>
        <taxon>Bacteroidales</taxon>
        <taxon>Bacteroidaceae</taxon>
        <taxon>Bacteroides</taxon>
    </lineage>
</organism>
<evidence type="ECO:0000313" key="1">
    <source>
        <dbReference type="EMBL" id="EKU88619.1"/>
    </source>
</evidence>
<sequence length="49" mass="6020">MISLRNIYKMNMNMKFRTCCFYDTKNLFQFNNKQEEGSYHSIPFYPVIL</sequence>
<proteinExistence type="predicted"/>
<reference evidence="1 2" key="1">
    <citation type="submission" date="2012-09" db="EMBL/GenBank/DDBJ databases">
        <title>The Genome Sequence of Bacteroides oleiciplenus YIT 12058.</title>
        <authorList>
            <consortium name="The Broad Institute Genome Sequencing Platform"/>
            <person name="Earl A."/>
            <person name="Ward D."/>
            <person name="Feldgarden M."/>
            <person name="Gevers D."/>
            <person name="Morotomi M."/>
            <person name="Walker B."/>
            <person name="Young S.K."/>
            <person name="Zeng Q."/>
            <person name="Gargeya S."/>
            <person name="Fitzgerald M."/>
            <person name="Haas B."/>
            <person name="Abouelleil A."/>
            <person name="Alvarado L."/>
            <person name="Arachchi H.M."/>
            <person name="Berlin A.M."/>
            <person name="Chapman S.B."/>
            <person name="Goldberg J."/>
            <person name="Griggs A."/>
            <person name="Gujja S."/>
            <person name="Hansen M."/>
            <person name="Howarth C."/>
            <person name="Imamovic A."/>
            <person name="Larimer J."/>
            <person name="McCowen C."/>
            <person name="Montmayeur A."/>
            <person name="Murphy C."/>
            <person name="Neiman D."/>
            <person name="Pearson M."/>
            <person name="Priest M."/>
            <person name="Roberts A."/>
            <person name="Saif S."/>
            <person name="Shea T."/>
            <person name="Sisk P."/>
            <person name="Sykes S."/>
            <person name="Wortman J."/>
            <person name="Nusbaum C."/>
            <person name="Birren B."/>
        </authorList>
    </citation>
    <scope>NUCLEOTIDE SEQUENCE [LARGE SCALE GENOMIC DNA]</scope>
    <source>
        <strain evidence="1 2">YIT 12058</strain>
    </source>
</reference>
<evidence type="ECO:0000313" key="2">
    <source>
        <dbReference type="Proteomes" id="UP000009872"/>
    </source>
</evidence>
<dbReference type="EMBL" id="ADLF01000019">
    <property type="protein sequence ID" value="EKU88619.1"/>
    <property type="molecule type" value="Genomic_DNA"/>
</dbReference>